<accession>A0A0G4PPS7</accession>
<reference evidence="2 3" key="1">
    <citation type="journal article" date="2014" name="Nat. Commun.">
        <title>Multiple recent horizontal transfers of a large genomic region in cheese making fungi.</title>
        <authorList>
            <person name="Cheeseman K."/>
            <person name="Ropars J."/>
            <person name="Renault P."/>
            <person name="Dupont J."/>
            <person name="Gouzy J."/>
            <person name="Branca A."/>
            <person name="Abraham A.L."/>
            <person name="Ceppi M."/>
            <person name="Conseiller E."/>
            <person name="Debuchy R."/>
            <person name="Malagnac F."/>
            <person name="Goarin A."/>
            <person name="Silar P."/>
            <person name="Lacoste S."/>
            <person name="Sallet E."/>
            <person name="Bensimon A."/>
            <person name="Giraud T."/>
            <person name="Brygoo Y."/>
        </authorList>
    </citation>
    <scope>NUCLEOTIDE SEQUENCE [LARGE SCALE GENOMIC DNA]</scope>
    <source>
        <strain evidence="3">FM 013</strain>
    </source>
</reference>
<keyword evidence="1" id="KW-0732">Signal</keyword>
<proteinExistence type="predicted"/>
<name>A0A0G4PPS7_PENC3</name>
<organism evidence="2 3">
    <name type="scientific">Penicillium camemberti (strain FM 013)</name>
    <dbReference type="NCBI Taxonomy" id="1429867"/>
    <lineage>
        <taxon>Eukaryota</taxon>
        <taxon>Fungi</taxon>
        <taxon>Dikarya</taxon>
        <taxon>Ascomycota</taxon>
        <taxon>Pezizomycotina</taxon>
        <taxon>Eurotiomycetes</taxon>
        <taxon>Eurotiomycetidae</taxon>
        <taxon>Eurotiales</taxon>
        <taxon>Aspergillaceae</taxon>
        <taxon>Penicillium</taxon>
    </lineage>
</organism>
<sequence length="249" mass="27811">MHILNFTTLVVLIAMHCAFISGHPSPTDLRDNDPIAIESQLYPAGNDSLTVEEALHLAVEEALQGNHLAARQFAIDMLPIPAECKIIFKNVIPVSKKAFAWIKKTVCEDYKCKVKFAPTYKKYSINPIKKDIIMNWIFGTFEKKGHPISKVGINPSKIFDSIVKKCIEEDKEIMGIQNVCASSQDKFKEVKGCVIGEVMPYVGKAGSWAGKACKIARDEKLVEKIVKPVFTPNWRKLVSGFKNDKLCGK</sequence>
<evidence type="ECO:0000313" key="3">
    <source>
        <dbReference type="Proteomes" id="UP000053732"/>
    </source>
</evidence>
<feature type="signal peptide" evidence="1">
    <location>
        <begin position="1"/>
        <end position="22"/>
    </location>
</feature>
<dbReference type="EMBL" id="HG793160">
    <property type="protein sequence ID" value="CRL28370.1"/>
    <property type="molecule type" value="Genomic_DNA"/>
</dbReference>
<dbReference type="AlphaFoldDB" id="A0A0G4PPS7"/>
<evidence type="ECO:0000256" key="1">
    <source>
        <dbReference type="SAM" id="SignalP"/>
    </source>
</evidence>
<gene>
    <name evidence="2" type="ORF">PCAMFM013_S027g000059</name>
</gene>
<evidence type="ECO:0000313" key="2">
    <source>
        <dbReference type="EMBL" id="CRL28370.1"/>
    </source>
</evidence>
<feature type="chain" id="PRO_5005195519" evidence="1">
    <location>
        <begin position="23"/>
        <end position="249"/>
    </location>
</feature>
<keyword evidence="3" id="KW-1185">Reference proteome</keyword>
<dbReference type="Proteomes" id="UP000053732">
    <property type="component" value="Unassembled WGS sequence"/>
</dbReference>
<protein>
    <submittedName>
        <fullName evidence="2">Str. FM013</fullName>
    </submittedName>
</protein>